<name>A0AC61Y3N8_9FLAO</name>
<protein>
    <submittedName>
        <fullName evidence="1">Uncharacterized protein</fullName>
    </submittedName>
</protein>
<accession>A0AC61Y3N8</accession>
<dbReference type="Proteomes" id="UP000356253">
    <property type="component" value="Unassembled WGS sequence"/>
</dbReference>
<organism evidence="1 2">
    <name type="scientific">Mesonia oceanica</name>
    <dbReference type="NCBI Taxonomy" id="2687242"/>
    <lineage>
        <taxon>Bacteria</taxon>
        <taxon>Pseudomonadati</taxon>
        <taxon>Bacteroidota</taxon>
        <taxon>Flavobacteriia</taxon>
        <taxon>Flavobacteriales</taxon>
        <taxon>Flavobacteriaceae</taxon>
        <taxon>Mesonia</taxon>
    </lineage>
</organism>
<evidence type="ECO:0000313" key="2">
    <source>
        <dbReference type="Proteomes" id="UP000356253"/>
    </source>
</evidence>
<proteinExistence type="predicted"/>
<sequence>MSKKAEKQYHLKENSVILTTKKPPLFFRAFMFPMAFISFALPLLFIYNLIVNGGRFHIGYLIAAGAFGLLGFYILRVALWNSYGSEKISFFDKHIEYEADYGWFKDGKTSITNKKDNKYSVSAVGYEDDQVGVLSINGEDGQITSVVKMPINQLENLIEELKK</sequence>
<keyword evidence="2" id="KW-1185">Reference proteome</keyword>
<comment type="caution">
    <text evidence="1">The sequence shown here is derived from an EMBL/GenBank/DDBJ whole genome shotgun (WGS) entry which is preliminary data.</text>
</comment>
<dbReference type="EMBL" id="CABVMM010000001">
    <property type="protein sequence ID" value="VVU99027.1"/>
    <property type="molecule type" value="Genomic_DNA"/>
</dbReference>
<gene>
    <name evidence="1" type="ORF">FVB9532_00277</name>
</gene>
<evidence type="ECO:0000313" key="1">
    <source>
        <dbReference type="EMBL" id="VVU99027.1"/>
    </source>
</evidence>
<reference evidence="1" key="1">
    <citation type="submission" date="2019-09" db="EMBL/GenBank/DDBJ databases">
        <authorList>
            <person name="Rodrigo-Torres L."/>
            <person name="Arahal R. D."/>
            <person name="Lucena T."/>
        </authorList>
    </citation>
    <scope>NUCLEOTIDE SEQUENCE</scope>
    <source>
        <strain evidence="1">ISS653</strain>
    </source>
</reference>